<feature type="region of interest" description="Disordered" evidence="1">
    <location>
        <begin position="102"/>
        <end position="132"/>
    </location>
</feature>
<reference evidence="2" key="1">
    <citation type="submission" date="2022-01" db="EMBL/GenBank/DDBJ databases">
        <authorList>
            <person name="Criscuolo A."/>
        </authorList>
    </citation>
    <scope>NUCLEOTIDE SEQUENCE</scope>
    <source>
        <strain evidence="2">CIP111891</strain>
    </source>
</reference>
<feature type="compositionally biased region" description="Basic and acidic residues" evidence="1">
    <location>
        <begin position="118"/>
        <end position="132"/>
    </location>
</feature>
<organism evidence="2 3">
    <name type="scientific">Paenibacillus allorhizoplanae</name>
    <dbReference type="NCBI Taxonomy" id="2905648"/>
    <lineage>
        <taxon>Bacteria</taxon>
        <taxon>Bacillati</taxon>
        <taxon>Bacillota</taxon>
        <taxon>Bacilli</taxon>
        <taxon>Bacillales</taxon>
        <taxon>Paenibacillaceae</taxon>
        <taxon>Paenibacillus</taxon>
    </lineage>
</organism>
<dbReference type="RefSeq" id="WP_236293104.1">
    <property type="nucleotide sequence ID" value="NZ_CAKMMW010000038.1"/>
</dbReference>
<gene>
    <name evidence="2" type="ORF">PAECIP111891_06731</name>
</gene>
<evidence type="ECO:0000313" key="3">
    <source>
        <dbReference type="Proteomes" id="UP000838821"/>
    </source>
</evidence>
<dbReference type="Proteomes" id="UP000838821">
    <property type="component" value="Unassembled WGS sequence"/>
</dbReference>
<dbReference type="Pfam" id="PF05119">
    <property type="entry name" value="Terminase_4"/>
    <property type="match status" value="1"/>
</dbReference>
<evidence type="ECO:0000313" key="2">
    <source>
        <dbReference type="EMBL" id="CAH1230712.1"/>
    </source>
</evidence>
<accession>A0ABM9CYD1</accession>
<dbReference type="InterPro" id="IPR006448">
    <property type="entry name" value="Phage_term_ssu_P27"/>
</dbReference>
<keyword evidence="3" id="KW-1185">Reference proteome</keyword>
<dbReference type="EMBL" id="CAKMMW010000038">
    <property type="protein sequence ID" value="CAH1230712.1"/>
    <property type="molecule type" value="Genomic_DNA"/>
</dbReference>
<evidence type="ECO:0008006" key="4">
    <source>
        <dbReference type="Google" id="ProtNLM"/>
    </source>
</evidence>
<evidence type="ECO:0000256" key="1">
    <source>
        <dbReference type="SAM" id="MobiDB-lite"/>
    </source>
</evidence>
<name>A0ABM9CYD1_9BACL</name>
<comment type="caution">
    <text evidence="2">The sequence shown here is derived from an EMBL/GenBank/DDBJ whole genome shotgun (WGS) entry which is preliminary data.</text>
</comment>
<proteinExistence type="predicted"/>
<sequence length="132" mass="15107">MFKPKAIITTVAARELFKTLVRELEIDNNLSERTIMLVDNMVLLEQLKRAHIEDIRKRGSVELFKNGAQEMYRSNKSVDAVLKIVEQQRKLQAELKLTPASDRKVAGLVKPPEGGDNDGEHSKDNRDDFEKF</sequence>
<protein>
    <recommendedName>
        <fullName evidence="4">P27 family phage terminase small subunit</fullName>
    </recommendedName>
</protein>